<evidence type="ECO:0000256" key="3">
    <source>
        <dbReference type="PROSITE-ProRule" id="PRU00023"/>
    </source>
</evidence>
<evidence type="ECO:0000313" key="5">
    <source>
        <dbReference type="Proteomes" id="UP000218267"/>
    </source>
</evidence>
<dbReference type="PROSITE" id="PS50088">
    <property type="entry name" value="ANK_REPEAT"/>
    <property type="match status" value="2"/>
</dbReference>
<feature type="repeat" description="ANK" evidence="3">
    <location>
        <begin position="146"/>
        <end position="178"/>
    </location>
</feature>
<reference evidence="5" key="2">
    <citation type="journal article" date="2020" name="Antonie Van Leeuwenhoek">
        <title>Labilibaculum antarcticum sp. nov., a novel facultative anaerobic, psychrotorelant bacterium isolated from marine sediment of Antarctica.</title>
        <authorList>
            <person name="Watanabe M."/>
            <person name="Kojima H."/>
            <person name="Fukui M."/>
        </authorList>
    </citation>
    <scope>NUCLEOTIDE SEQUENCE [LARGE SCALE GENOMIC DNA]</scope>
    <source>
        <strain evidence="5">SPP2</strain>
    </source>
</reference>
<evidence type="ECO:0000256" key="1">
    <source>
        <dbReference type="ARBA" id="ARBA00022737"/>
    </source>
</evidence>
<keyword evidence="5" id="KW-1185">Reference proteome</keyword>
<dbReference type="InterPro" id="IPR002110">
    <property type="entry name" value="Ankyrin_rpt"/>
</dbReference>
<evidence type="ECO:0000313" key="4">
    <source>
        <dbReference type="EMBL" id="BAX79067.1"/>
    </source>
</evidence>
<accession>A0A1Y1CFD8</accession>
<dbReference type="EMBL" id="AP018042">
    <property type="protein sequence ID" value="BAX79067.1"/>
    <property type="molecule type" value="Genomic_DNA"/>
</dbReference>
<proteinExistence type="predicted"/>
<dbReference type="Pfam" id="PF13637">
    <property type="entry name" value="Ank_4"/>
    <property type="match status" value="1"/>
</dbReference>
<dbReference type="PANTHER" id="PTHR24171">
    <property type="entry name" value="ANKYRIN REPEAT DOMAIN-CONTAINING PROTEIN 39-RELATED"/>
    <property type="match status" value="1"/>
</dbReference>
<name>A0A1Y1CFD8_9BACT</name>
<dbReference type="OrthoDB" id="9812708at2"/>
<dbReference type="KEGG" id="mbas:ALGA_0678"/>
<dbReference type="Pfam" id="PF12796">
    <property type="entry name" value="Ank_2"/>
    <property type="match status" value="1"/>
</dbReference>
<keyword evidence="1" id="KW-0677">Repeat</keyword>
<dbReference type="InterPro" id="IPR036770">
    <property type="entry name" value="Ankyrin_rpt-contain_sf"/>
</dbReference>
<gene>
    <name evidence="4" type="ORF">ALGA_0678</name>
</gene>
<dbReference type="RefSeq" id="WP_096428002.1">
    <property type="nucleotide sequence ID" value="NZ_AP018042.1"/>
</dbReference>
<feature type="repeat" description="ANK" evidence="3">
    <location>
        <begin position="79"/>
        <end position="111"/>
    </location>
</feature>
<organism evidence="4 5">
    <name type="scientific">Labilibaculum antarcticum</name>
    <dbReference type="NCBI Taxonomy" id="1717717"/>
    <lineage>
        <taxon>Bacteria</taxon>
        <taxon>Pseudomonadati</taxon>
        <taxon>Bacteroidota</taxon>
        <taxon>Bacteroidia</taxon>
        <taxon>Marinilabiliales</taxon>
        <taxon>Marinifilaceae</taxon>
        <taxon>Labilibaculum</taxon>
    </lineage>
</organism>
<dbReference type="AlphaFoldDB" id="A0A1Y1CFD8"/>
<dbReference type="Gene3D" id="1.25.40.20">
    <property type="entry name" value="Ankyrin repeat-containing domain"/>
    <property type="match status" value="1"/>
</dbReference>
<dbReference type="PRINTS" id="PR01415">
    <property type="entry name" value="ANKYRIN"/>
</dbReference>
<evidence type="ECO:0000256" key="2">
    <source>
        <dbReference type="ARBA" id="ARBA00023043"/>
    </source>
</evidence>
<protein>
    <submittedName>
        <fullName evidence="4">Uncharacterized protein</fullName>
    </submittedName>
</protein>
<dbReference type="SUPFAM" id="SSF48403">
    <property type="entry name" value="Ankyrin repeat"/>
    <property type="match status" value="1"/>
</dbReference>
<dbReference type="PROSITE" id="PS50297">
    <property type="entry name" value="ANK_REP_REGION"/>
    <property type="match status" value="2"/>
</dbReference>
<dbReference type="SMART" id="SM00248">
    <property type="entry name" value="ANK"/>
    <property type="match status" value="4"/>
</dbReference>
<keyword evidence="2 3" id="KW-0040">ANK repeat</keyword>
<reference evidence="4 5" key="1">
    <citation type="journal article" date="2018" name="Mar. Genomics">
        <title>Complete genome sequence of Marinifilaceae bacterium strain SPP2, isolated from the Antarctic marine sediment.</title>
        <authorList>
            <person name="Watanabe M."/>
            <person name="Kojima H."/>
            <person name="Fukui M."/>
        </authorList>
    </citation>
    <scope>NUCLEOTIDE SEQUENCE [LARGE SCALE GENOMIC DNA]</scope>
    <source>
        <strain evidence="4 5">SPP2</strain>
    </source>
</reference>
<dbReference type="Proteomes" id="UP000218267">
    <property type="component" value="Chromosome"/>
</dbReference>
<dbReference type="PROSITE" id="PS51257">
    <property type="entry name" value="PROKAR_LIPOPROTEIN"/>
    <property type="match status" value="1"/>
</dbReference>
<sequence length="204" mass="21817">MNKLQLLSAIAIMGLSTYSCNTKPGKGSDTNITSTEKTTPVAVKTIDINLVMQSALNGELEMVKDALNNGFNVNSTDLNKRTPLMLAAYNGHDEIVKLLIDKGADVNLTDTIHRTALMFASTGSSVPTVLSLLEAGAKPNMMDNEQNWTAAMMAASEGQLEVLKVLVAHGADLKMIDADGDTCLGFANSKGYTDMANYIKTQLK</sequence>